<name>A0ABW4BU77_9LACO</name>
<dbReference type="InterPro" id="IPR003034">
    <property type="entry name" value="SAP_dom"/>
</dbReference>
<dbReference type="Proteomes" id="UP001597251">
    <property type="component" value="Unassembled WGS sequence"/>
</dbReference>
<organism evidence="2 3">
    <name type="scientific">Companilactobacillus keshanensis</name>
    <dbReference type="NCBI Taxonomy" id="2486003"/>
    <lineage>
        <taxon>Bacteria</taxon>
        <taxon>Bacillati</taxon>
        <taxon>Bacillota</taxon>
        <taxon>Bacilli</taxon>
        <taxon>Lactobacillales</taxon>
        <taxon>Lactobacillaceae</taxon>
        <taxon>Companilactobacillus</taxon>
    </lineage>
</organism>
<accession>A0ABW4BU77</accession>
<dbReference type="Pfam" id="PF18953">
    <property type="entry name" value="SAP_new25"/>
    <property type="match status" value="1"/>
</dbReference>
<gene>
    <name evidence="2" type="ORF">ACFQ42_06120</name>
</gene>
<evidence type="ECO:0000313" key="2">
    <source>
        <dbReference type="EMBL" id="MFD1418308.1"/>
    </source>
</evidence>
<protein>
    <recommendedName>
        <fullName evidence="1">SAP domain-containing protein</fullName>
    </recommendedName>
</protein>
<feature type="domain" description="SAP" evidence="1">
    <location>
        <begin position="25"/>
        <end position="59"/>
    </location>
</feature>
<sequence>MTDKKLEDSIKSIQNHQTNVESFTEKYFYKTDLQKICSHLSLNTSGTKNDLNHRIIKYLMYTKQDESGEYHDRTLDSKITYSTKIIDGVKLNQELRDFMSTHYHMATFKFSKEMAVIIRDAKSKNDSSITIQTLIDIHDNKIKVNTDKDNVSYQWNQFVKDFCLDPKNKNIGNKLIVASNLWKIAKNKRKKIYTRELFKYLK</sequence>
<dbReference type="EMBL" id="JBHTOI010000038">
    <property type="protein sequence ID" value="MFD1418308.1"/>
    <property type="molecule type" value="Genomic_DNA"/>
</dbReference>
<proteinExistence type="predicted"/>
<keyword evidence="3" id="KW-1185">Reference proteome</keyword>
<evidence type="ECO:0000259" key="1">
    <source>
        <dbReference type="PROSITE" id="PS50800"/>
    </source>
</evidence>
<evidence type="ECO:0000313" key="3">
    <source>
        <dbReference type="Proteomes" id="UP001597251"/>
    </source>
</evidence>
<dbReference type="SMART" id="SM00513">
    <property type="entry name" value="SAP"/>
    <property type="match status" value="1"/>
</dbReference>
<reference evidence="3" key="1">
    <citation type="journal article" date="2019" name="Int. J. Syst. Evol. Microbiol.">
        <title>The Global Catalogue of Microorganisms (GCM) 10K type strain sequencing project: providing services to taxonomists for standard genome sequencing and annotation.</title>
        <authorList>
            <consortium name="The Broad Institute Genomics Platform"/>
            <consortium name="The Broad Institute Genome Sequencing Center for Infectious Disease"/>
            <person name="Wu L."/>
            <person name="Ma J."/>
        </authorList>
    </citation>
    <scope>NUCLEOTIDE SEQUENCE [LARGE SCALE GENOMIC DNA]</scope>
    <source>
        <strain evidence="3">CCM 8936</strain>
    </source>
</reference>
<comment type="caution">
    <text evidence="2">The sequence shown here is derived from an EMBL/GenBank/DDBJ whole genome shotgun (WGS) entry which is preliminary data.</text>
</comment>
<dbReference type="PROSITE" id="PS50800">
    <property type="entry name" value="SAP"/>
    <property type="match status" value="1"/>
</dbReference>
<dbReference type="RefSeq" id="WP_125677614.1">
    <property type="nucleotide sequence ID" value="NZ_JBHTOI010000038.1"/>
</dbReference>